<dbReference type="SUPFAM" id="SSF56601">
    <property type="entry name" value="beta-lactamase/transpeptidase-like"/>
    <property type="match status" value="1"/>
</dbReference>
<dbReference type="EMBL" id="SJKD01000011">
    <property type="protein sequence ID" value="TCC43943.1"/>
    <property type="molecule type" value="Genomic_DNA"/>
</dbReference>
<keyword evidence="2" id="KW-0378">Hydrolase</keyword>
<keyword evidence="3" id="KW-1185">Reference proteome</keyword>
<evidence type="ECO:0000313" key="3">
    <source>
        <dbReference type="Proteomes" id="UP000293342"/>
    </source>
</evidence>
<evidence type="ECO:0000313" key="2">
    <source>
        <dbReference type="EMBL" id="TCC43943.1"/>
    </source>
</evidence>
<name>A0A4R0JAX9_9ACTN</name>
<dbReference type="PANTHER" id="PTHR46825:SF7">
    <property type="entry name" value="D-ALANYL-D-ALANINE CARBOXYPEPTIDASE"/>
    <property type="match status" value="1"/>
</dbReference>
<dbReference type="GO" id="GO:0016787">
    <property type="term" value="F:hydrolase activity"/>
    <property type="evidence" value="ECO:0007669"/>
    <property type="project" value="UniProtKB-KW"/>
</dbReference>
<accession>A0A4R0JAX9</accession>
<dbReference type="Proteomes" id="UP000293342">
    <property type="component" value="Unassembled WGS sequence"/>
</dbReference>
<dbReference type="InterPro" id="IPR012338">
    <property type="entry name" value="Beta-lactam/transpept-like"/>
</dbReference>
<dbReference type="InterPro" id="IPR001466">
    <property type="entry name" value="Beta-lactam-related"/>
</dbReference>
<protein>
    <submittedName>
        <fullName evidence="2">Class A beta-lactamase-related serine hydrolase</fullName>
    </submittedName>
</protein>
<comment type="caution">
    <text evidence="2">The sequence shown here is derived from an EMBL/GenBank/DDBJ whole genome shotgun (WGS) entry which is preliminary data.</text>
</comment>
<dbReference type="RefSeq" id="WP_131518430.1">
    <property type="nucleotide sequence ID" value="NZ_SJKD01000011.1"/>
</dbReference>
<organism evidence="2 3">
    <name type="scientific">Kribbella capetownensis</name>
    <dbReference type="NCBI Taxonomy" id="1572659"/>
    <lineage>
        <taxon>Bacteria</taxon>
        <taxon>Bacillati</taxon>
        <taxon>Actinomycetota</taxon>
        <taxon>Actinomycetes</taxon>
        <taxon>Propionibacteriales</taxon>
        <taxon>Kribbellaceae</taxon>
        <taxon>Kribbella</taxon>
    </lineage>
</organism>
<feature type="domain" description="Beta-lactamase-related" evidence="1">
    <location>
        <begin position="12"/>
        <end position="324"/>
    </location>
</feature>
<dbReference type="InterPro" id="IPR050491">
    <property type="entry name" value="AmpC-like"/>
</dbReference>
<gene>
    <name evidence="2" type="ORF">E0H75_37300</name>
</gene>
<reference evidence="2 3" key="1">
    <citation type="submission" date="2019-02" db="EMBL/GenBank/DDBJ databases">
        <title>Kribbella capetownensis sp. nov. and Kribbella speibonae sp. nov., isolated from soil.</title>
        <authorList>
            <person name="Curtis S.M."/>
            <person name="Norton I."/>
            <person name="Everest G.J."/>
            <person name="Meyers P.R."/>
        </authorList>
    </citation>
    <scope>NUCLEOTIDE SEQUENCE [LARGE SCALE GENOMIC DNA]</scope>
    <source>
        <strain evidence="2 3">YM53</strain>
    </source>
</reference>
<dbReference type="Gene3D" id="3.40.710.10">
    <property type="entry name" value="DD-peptidase/beta-lactamase superfamily"/>
    <property type="match status" value="1"/>
</dbReference>
<dbReference type="AlphaFoldDB" id="A0A4R0JAX9"/>
<dbReference type="OrthoDB" id="9809635at2"/>
<dbReference type="PANTHER" id="PTHR46825">
    <property type="entry name" value="D-ALANYL-D-ALANINE-CARBOXYPEPTIDASE/ENDOPEPTIDASE AMPH"/>
    <property type="match status" value="1"/>
</dbReference>
<sequence>MRLREQRLQEVLDSLVAAGAAGVLVQYRDADGPWSGASGVAELGTQDPVDPTGSFRIGSVTKTFTATVVLQLIGEGALGLEDKVDRWLPGVVPAGDAITLRQLLNHTTGLYNYTDDLPEAAGIVRDRFLHWEPMRAVSMATGHEPSFEPGARRSYSNTNYILLALIIEAATSKPYATELEDRILSPLDLRQTFLPGDDATLPEPHAHGYMSTDGELVDMTELNTSQAWSAGGIVSTATELNHFYAALLNGELLRPAEFQAMQMTVPTDAAFHTGGLGISRLSLPGLVLWGHSGGIFGYRTWSYHSADATRQVTLSINTTDAAPPQTYDLLVRLFGCQN</sequence>
<dbReference type="Pfam" id="PF00144">
    <property type="entry name" value="Beta-lactamase"/>
    <property type="match status" value="1"/>
</dbReference>
<proteinExistence type="predicted"/>
<evidence type="ECO:0000259" key="1">
    <source>
        <dbReference type="Pfam" id="PF00144"/>
    </source>
</evidence>